<dbReference type="EMBL" id="BTRK01000002">
    <property type="protein sequence ID" value="GMR38178.1"/>
    <property type="molecule type" value="Genomic_DNA"/>
</dbReference>
<sequence>KTYDRLQVVNFPPPFSLEQIEKEFNYFNHFSAYEQVPPQDFRSHYVKEEVTPNCNMNIDHTVLIPAENNSGRSDTSKRNAPIQKKILISCEESDELKSEVKKSKLTKRSDKEMWCPKCE</sequence>
<gene>
    <name evidence="1" type="ORF">PMAYCL1PPCAC_08373</name>
</gene>
<comment type="caution">
    <text evidence="1">The sequence shown here is derived from an EMBL/GenBank/DDBJ whole genome shotgun (WGS) entry which is preliminary data.</text>
</comment>
<reference evidence="2" key="1">
    <citation type="submission" date="2022-10" db="EMBL/GenBank/DDBJ databases">
        <title>Genome assembly of Pristionchus species.</title>
        <authorList>
            <person name="Yoshida K."/>
            <person name="Sommer R.J."/>
        </authorList>
    </citation>
    <scope>NUCLEOTIDE SEQUENCE [LARGE SCALE GENOMIC DNA]</scope>
    <source>
        <strain evidence="2">RS5460</strain>
    </source>
</reference>
<evidence type="ECO:0000313" key="2">
    <source>
        <dbReference type="Proteomes" id="UP001328107"/>
    </source>
</evidence>
<protein>
    <submittedName>
        <fullName evidence="1">Uncharacterized protein</fullName>
    </submittedName>
</protein>
<evidence type="ECO:0000313" key="1">
    <source>
        <dbReference type="EMBL" id="GMR38178.1"/>
    </source>
</evidence>
<organism evidence="1 2">
    <name type="scientific">Pristionchus mayeri</name>
    <dbReference type="NCBI Taxonomy" id="1317129"/>
    <lineage>
        <taxon>Eukaryota</taxon>
        <taxon>Metazoa</taxon>
        <taxon>Ecdysozoa</taxon>
        <taxon>Nematoda</taxon>
        <taxon>Chromadorea</taxon>
        <taxon>Rhabditida</taxon>
        <taxon>Rhabditina</taxon>
        <taxon>Diplogasteromorpha</taxon>
        <taxon>Diplogasteroidea</taxon>
        <taxon>Neodiplogasteridae</taxon>
        <taxon>Pristionchus</taxon>
    </lineage>
</organism>
<dbReference type="AlphaFoldDB" id="A0AAN5C5H4"/>
<accession>A0AAN5C5H4</accession>
<keyword evidence="2" id="KW-1185">Reference proteome</keyword>
<feature type="non-terminal residue" evidence="1">
    <location>
        <position position="1"/>
    </location>
</feature>
<proteinExistence type="predicted"/>
<name>A0AAN5C5H4_9BILA</name>
<dbReference type="Proteomes" id="UP001328107">
    <property type="component" value="Unassembled WGS sequence"/>
</dbReference>
<feature type="non-terminal residue" evidence="1">
    <location>
        <position position="119"/>
    </location>
</feature>